<reference evidence="1 2" key="1">
    <citation type="journal article" date="2019" name="Commun. Biol.">
        <title>The bagworm genome reveals a unique fibroin gene that provides high tensile strength.</title>
        <authorList>
            <person name="Kono N."/>
            <person name="Nakamura H."/>
            <person name="Ohtoshi R."/>
            <person name="Tomita M."/>
            <person name="Numata K."/>
            <person name="Arakawa K."/>
        </authorList>
    </citation>
    <scope>NUCLEOTIDE SEQUENCE [LARGE SCALE GENOMIC DNA]</scope>
</reference>
<gene>
    <name evidence="1" type="ORF">EVAR_77582_1</name>
</gene>
<dbReference type="EMBL" id="BGZK01000039">
    <property type="protein sequence ID" value="GBP10180.1"/>
    <property type="molecule type" value="Genomic_DNA"/>
</dbReference>
<keyword evidence="2" id="KW-1185">Reference proteome</keyword>
<sequence length="319" mass="35500">MLPSTTRWSDVVQYAEIEFINYVDQGAASGINATTTPKETAALTTVYFRVEAKSLESTALRRSLRYNPGLILKSRKTFSTFCLRASDDARVLLGGVDTMRASRLRGARVSAIRCHLQPDAHVLMVSVNNVIVTSEFSEIQHQVKYGKSNDTEDYSGRDEHLPNLSHSKSVTLLSADTLRLKLSLGQPEVQRPSEQIQTEAIACQRFSSEAWEKNQVQTGDKTLACCPSVHCFKDKPRINQFRNAVFRVFTKQDVQCATSHGLVCLKNTSAEDLKKLVKQVPEASKNLGKLLSNGPGIKSASDDFTVHMCTQGRNYEHNM</sequence>
<organism evidence="1 2">
    <name type="scientific">Eumeta variegata</name>
    <name type="common">Bagworm moth</name>
    <name type="synonym">Eumeta japonica</name>
    <dbReference type="NCBI Taxonomy" id="151549"/>
    <lineage>
        <taxon>Eukaryota</taxon>
        <taxon>Metazoa</taxon>
        <taxon>Ecdysozoa</taxon>
        <taxon>Arthropoda</taxon>
        <taxon>Hexapoda</taxon>
        <taxon>Insecta</taxon>
        <taxon>Pterygota</taxon>
        <taxon>Neoptera</taxon>
        <taxon>Endopterygota</taxon>
        <taxon>Lepidoptera</taxon>
        <taxon>Glossata</taxon>
        <taxon>Ditrysia</taxon>
        <taxon>Tineoidea</taxon>
        <taxon>Psychidae</taxon>
        <taxon>Oiketicinae</taxon>
        <taxon>Eumeta</taxon>
    </lineage>
</organism>
<dbReference type="AlphaFoldDB" id="A0A4C1T9D8"/>
<dbReference type="Proteomes" id="UP000299102">
    <property type="component" value="Unassembled WGS sequence"/>
</dbReference>
<dbReference type="OrthoDB" id="7483379at2759"/>
<comment type="caution">
    <text evidence="1">The sequence shown here is derived from an EMBL/GenBank/DDBJ whole genome shotgun (WGS) entry which is preliminary data.</text>
</comment>
<protein>
    <submittedName>
        <fullName evidence="1">Uncharacterized protein</fullName>
    </submittedName>
</protein>
<evidence type="ECO:0000313" key="1">
    <source>
        <dbReference type="EMBL" id="GBP10180.1"/>
    </source>
</evidence>
<evidence type="ECO:0000313" key="2">
    <source>
        <dbReference type="Proteomes" id="UP000299102"/>
    </source>
</evidence>
<proteinExistence type="predicted"/>
<name>A0A4C1T9D8_EUMVA</name>
<accession>A0A4C1T9D8</accession>